<comment type="caution">
    <text evidence="2">The sequence shown here is derived from an EMBL/GenBank/DDBJ whole genome shotgun (WGS) entry which is preliminary data.</text>
</comment>
<feature type="domain" description="DNA ligase D polymerase" evidence="1">
    <location>
        <begin position="2"/>
        <end position="105"/>
    </location>
</feature>
<gene>
    <name evidence="2" type="primary">ligD_15</name>
    <name evidence="2" type="ORF">SDC9_197819</name>
</gene>
<dbReference type="EMBL" id="VSSQ01114137">
    <property type="protein sequence ID" value="MPN50193.1"/>
    <property type="molecule type" value="Genomic_DNA"/>
</dbReference>
<dbReference type="AlphaFoldDB" id="A0A645ISK9"/>
<dbReference type="Pfam" id="PF21686">
    <property type="entry name" value="LigD_Prim-Pol"/>
    <property type="match status" value="1"/>
</dbReference>
<dbReference type="InterPro" id="IPR052171">
    <property type="entry name" value="NHEJ_LigD"/>
</dbReference>
<dbReference type="PANTHER" id="PTHR42705">
    <property type="entry name" value="BIFUNCTIONAL NON-HOMOLOGOUS END JOINING PROTEIN LIGD"/>
    <property type="match status" value="1"/>
</dbReference>
<protein>
    <submittedName>
        <fullName evidence="2">Multifunctional non-homologous end joining protein LigD</fullName>
    </submittedName>
</protein>
<dbReference type="Gene3D" id="3.90.920.10">
    <property type="entry name" value="DNA primase, PRIM domain"/>
    <property type="match status" value="1"/>
</dbReference>
<organism evidence="2">
    <name type="scientific">bioreactor metagenome</name>
    <dbReference type="NCBI Taxonomy" id="1076179"/>
    <lineage>
        <taxon>unclassified sequences</taxon>
        <taxon>metagenomes</taxon>
        <taxon>ecological metagenomes</taxon>
    </lineage>
</organism>
<sequence length="117" mass="13654">MVVPFEPTAQWDAFHDFARRIAEVMEKQWPDRYTSNVRKGRRKGKIFIDWIRNGRGATSIAPYSLRARNGARVSMPIAWEELDTVAPDGVNMEDALKRIDGSDPWEDFYQIKQRLKL</sequence>
<dbReference type="InterPro" id="IPR014145">
    <property type="entry name" value="LigD_pol_dom"/>
</dbReference>
<dbReference type="PANTHER" id="PTHR42705:SF2">
    <property type="entry name" value="BIFUNCTIONAL NON-HOMOLOGOUS END JOINING PROTEIN LIGD"/>
    <property type="match status" value="1"/>
</dbReference>
<evidence type="ECO:0000259" key="1">
    <source>
        <dbReference type="Pfam" id="PF21686"/>
    </source>
</evidence>
<proteinExistence type="predicted"/>
<accession>A0A645ISK9</accession>
<evidence type="ECO:0000313" key="2">
    <source>
        <dbReference type="EMBL" id="MPN50193.1"/>
    </source>
</evidence>
<name>A0A645ISK9_9ZZZZ</name>
<reference evidence="2" key="1">
    <citation type="submission" date="2019-08" db="EMBL/GenBank/DDBJ databases">
        <authorList>
            <person name="Kucharzyk K."/>
            <person name="Murdoch R.W."/>
            <person name="Higgins S."/>
            <person name="Loffler F."/>
        </authorList>
    </citation>
    <scope>NUCLEOTIDE SEQUENCE</scope>
</reference>